<evidence type="ECO:0000259" key="14">
    <source>
        <dbReference type="Pfam" id="PF01545"/>
    </source>
</evidence>
<keyword evidence="17" id="KW-1185">Reference proteome</keyword>
<evidence type="ECO:0000256" key="12">
    <source>
        <dbReference type="ARBA" id="ARBA00048349"/>
    </source>
</evidence>
<evidence type="ECO:0000256" key="11">
    <source>
        <dbReference type="ARBA" id="ARBA00023329"/>
    </source>
</evidence>
<dbReference type="PANTHER" id="PTHR11562">
    <property type="entry name" value="CATION EFFLUX PROTEIN/ ZINC TRANSPORTER"/>
    <property type="match status" value="1"/>
</dbReference>
<protein>
    <submittedName>
        <fullName evidence="16">Zinc transporter 2</fullName>
    </submittedName>
</protein>
<evidence type="ECO:0000256" key="2">
    <source>
        <dbReference type="ARBA" id="ARBA00008873"/>
    </source>
</evidence>
<comment type="subcellular location">
    <subcellularLocation>
        <location evidence="1">Cytoplasmic vesicle</location>
        <location evidence="1">Secretory vesicle membrane</location>
        <topology evidence="1">Multi-pass membrane protein</topology>
    </subcellularLocation>
</comment>
<dbReference type="Gene3D" id="1.20.1510.10">
    <property type="entry name" value="Cation efflux protein transmembrane domain"/>
    <property type="match status" value="1"/>
</dbReference>
<feature type="transmembrane region" description="Helical" evidence="13">
    <location>
        <begin position="149"/>
        <end position="172"/>
    </location>
</feature>
<dbReference type="GO" id="GO:0005385">
    <property type="term" value="F:zinc ion transmembrane transporter activity"/>
    <property type="evidence" value="ECO:0007669"/>
    <property type="project" value="UniProtKB-ARBA"/>
</dbReference>
<comment type="catalytic activity">
    <reaction evidence="12">
        <text>Zn(2+)(in) + 2 H(+)(out) = Zn(2+)(out) + 2 H(+)(in)</text>
        <dbReference type="Rhea" id="RHEA:72627"/>
        <dbReference type="ChEBI" id="CHEBI:15378"/>
        <dbReference type="ChEBI" id="CHEBI:29105"/>
    </reaction>
</comment>
<feature type="transmembrane region" description="Helical" evidence="13">
    <location>
        <begin position="118"/>
        <end position="137"/>
    </location>
</feature>
<dbReference type="Proteomes" id="UP000887013">
    <property type="component" value="Unassembled WGS sequence"/>
</dbReference>
<evidence type="ECO:0000256" key="5">
    <source>
        <dbReference type="ARBA" id="ARBA00022723"/>
    </source>
</evidence>
<keyword evidence="9" id="KW-0406">Ion transport</keyword>
<dbReference type="OrthoDB" id="9944568at2759"/>
<dbReference type="SUPFAM" id="SSF161111">
    <property type="entry name" value="Cation efflux protein transmembrane domain-like"/>
    <property type="match status" value="1"/>
</dbReference>
<dbReference type="AlphaFoldDB" id="A0A8X6KQ75"/>
<evidence type="ECO:0000256" key="3">
    <source>
        <dbReference type="ARBA" id="ARBA00022448"/>
    </source>
</evidence>
<feature type="domain" description="Cation efflux protein transmembrane" evidence="14">
    <location>
        <begin position="48"/>
        <end position="254"/>
    </location>
</feature>
<feature type="transmembrane region" description="Helical" evidence="13">
    <location>
        <begin position="232"/>
        <end position="253"/>
    </location>
</feature>
<dbReference type="GO" id="GO:0046872">
    <property type="term" value="F:metal ion binding"/>
    <property type="evidence" value="ECO:0007669"/>
    <property type="project" value="UniProtKB-KW"/>
</dbReference>
<accession>A0A8X6KQ75</accession>
<feature type="transmembrane region" description="Helical" evidence="13">
    <location>
        <begin position="193"/>
        <end position="220"/>
    </location>
</feature>
<organism evidence="16 17">
    <name type="scientific">Nephila pilipes</name>
    <name type="common">Giant wood spider</name>
    <name type="synonym">Nephila maculata</name>
    <dbReference type="NCBI Taxonomy" id="299642"/>
    <lineage>
        <taxon>Eukaryota</taxon>
        <taxon>Metazoa</taxon>
        <taxon>Ecdysozoa</taxon>
        <taxon>Arthropoda</taxon>
        <taxon>Chelicerata</taxon>
        <taxon>Arachnida</taxon>
        <taxon>Araneae</taxon>
        <taxon>Araneomorphae</taxon>
        <taxon>Entelegynae</taxon>
        <taxon>Araneoidea</taxon>
        <taxon>Nephilidae</taxon>
        <taxon>Nephila</taxon>
    </lineage>
</organism>
<evidence type="ECO:0000256" key="9">
    <source>
        <dbReference type="ARBA" id="ARBA00023065"/>
    </source>
</evidence>
<dbReference type="InterPro" id="IPR058533">
    <property type="entry name" value="Cation_efflux_TM"/>
</dbReference>
<comment type="caution">
    <text evidence="16">The sequence shown here is derived from an EMBL/GenBank/DDBJ whole genome shotgun (WGS) entry which is preliminary data.</text>
</comment>
<evidence type="ECO:0000256" key="7">
    <source>
        <dbReference type="ARBA" id="ARBA00022906"/>
    </source>
</evidence>
<keyword evidence="10 13" id="KW-0472">Membrane</keyword>
<keyword evidence="4 13" id="KW-0812">Transmembrane</keyword>
<sequence length="347" mass="38818">MTSIEQTTHEDEQNMLTSHRSYICDVYGDKHPYFVASDNVRKYDKVRLIVASVLCLTFMLAEIIGGILSNSLALITDAAHMLTDFGAFLVSLTSLYVAGKKRTRKMTFGFHRAEVIGALISILSIWLLTGILLYAAIQRITSLDFEINAEIMVIIAIIAMIANFVLGCILLFPDASNRSRRKKSIIRKHGMGLRSAFIHVLGDVAHGAGLLIASLIIYFIPEYKIADPICTVIFSVIVLCTTLSILRDILLILMEGVPKHISFNEIHNVLFSLPEVSRVHDLRMWSLTLGKVALSAHIVIKNGENATEFLQKATMLIHNNLDVYEVTLQIEEEPTELPDMQIQDYQS</sequence>
<keyword evidence="3" id="KW-0813">Transport</keyword>
<dbReference type="Pfam" id="PF16916">
    <property type="entry name" value="ZT_dimer"/>
    <property type="match status" value="1"/>
</dbReference>
<evidence type="ECO:0000256" key="8">
    <source>
        <dbReference type="ARBA" id="ARBA00022989"/>
    </source>
</evidence>
<evidence type="ECO:0000256" key="13">
    <source>
        <dbReference type="SAM" id="Phobius"/>
    </source>
</evidence>
<dbReference type="FunFam" id="1.20.1510.10:FF:000002">
    <property type="entry name" value="zinc transporter 3 isoform X1"/>
    <property type="match status" value="1"/>
</dbReference>
<dbReference type="InterPro" id="IPR036837">
    <property type="entry name" value="Cation_efflux_CTD_sf"/>
</dbReference>
<evidence type="ECO:0000259" key="15">
    <source>
        <dbReference type="Pfam" id="PF16916"/>
    </source>
</evidence>
<comment type="similarity">
    <text evidence="2">Belongs to the cation diffusion facilitator (CDF) transporter (TC 2.A.4) family. SLC30A subfamily.</text>
</comment>
<keyword evidence="8 13" id="KW-1133">Transmembrane helix</keyword>
<keyword evidence="7" id="KW-0864">Zinc transport</keyword>
<feature type="transmembrane region" description="Helical" evidence="13">
    <location>
        <begin position="48"/>
        <end position="72"/>
    </location>
</feature>
<feature type="domain" description="Cation efflux protein cytoplasmic" evidence="15">
    <location>
        <begin position="258"/>
        <end position="332"/>
    </location>
</feature>
<name>A0A8X6KQ75_NEPPI</name>
<evidence type="ECO:0000313" key="16">
    <source>
        <dbReference type="EMBL" id="GFS65884.1"/>
    </source>
</evidence>
<evidence type="ECO:0000256" key="6">
    <source>
        <dbReference type="ARBA" id="ARBA00022833"/>
    </source>
</evidence>
<dbReference type="GO" id="GO:0005886">
    <property type="term" value="C:plasma membrane"/>
    <property type="evidence" value="ECO:0007669"/>
    <property type="project" value="TreeGrafter"/>
</dbReference>
<keyword evidence="6" id="KW-0862">Zinc</keyword>
<evidence type="ECO:0000256" key="4">
    <source>
        <dbReference type="ARBA" id="ARBA00022692"/>
    </source>
</evidence>
<dbReference type="InterPro" id="IPR027469">
    <property type="entry name" value="Cation_efflux_TMD_sf"/>
</dbReference>
<reference evidence="16" key="1">
    <citation type="submission" date="2020-08" db="EMBL/GenBank/DDBJ databases">
        <title>Multicomponent nature underlies the extraordinary mechanical properties of spider dragline silk.</title>
        <authorList>
            <person name="Kono N."/>
            <person name="Nakamura H."/>
            <person name="Mori M."/>
            <person name="Yoshida Y."/>
            <person name="Ohtoshi R."/>
            <person name="Malay A.D."/>
            <person name="Moran D.A.P."/>
            <person name="Tomita M."/>
            <person name="Numata K."/>
            <person name="Arakawa K."/>
        </authorList>
    </citation>
    <scope>NUCLEOTIDE SEQUENCE</scope>
</reference>
<dbReference type="InterPro" id="IPR002524">
    <property type="entry name" value="Cation_efflux"/>
</dbReference>
<dbReference type="GO" id="GO:0010043">
    <property type="term" value="P:response to zinc ion"/>
    <property type="evidence" value="ECO:0007669"/>
    <property type="project" value="TreeGrafter"/>
</dbReference>
<gene>
    <name evidence="16" type="primary">Slc30a2</name>
    <name evidence="16" type="ORF">NPIL_378131</name>
</gene>
<dbReference type="NCBIfam" id="TIGR01297">
    <property type="entry name" value="CDF"/>
    <property type="match status" value="1"/>
</dbReference>
<proteinExistence type="inferred from homology"/>
<keyword evidence="5" id="KW-0479">Metal-binding</keyword>
<dbReference type="EMBL" id="BMAW01094522">
    <property type="protein sequence ID" value="GFS65884.1"/>
    <property type="molecule type" value="Genomic_DNA"/>
</dbReference>
<keyword evidence="11" id="KW-0968">Cytoplasmic vesicle</keyword>
<dbReference type="SUPFAM" id="SSF160240">
    <property type="entry name" value="Cation efflux protein cytoplasmic domain-like"/>
    <property type="match status" value="1"/>
</dbReference>
<evidence type="ECO:0000256" key="10">
    <source>
        <dbReference type="ARBA" id="ARBA00023136"/>
    </source>
</evidence>
<feature type="transmembrane region" description="Helical" evidence="13">
    <location>
        <begin position="78"/>
        <end position="98"/>
    </location>
</feature>
<evidence type="ECO:0000256" key="1">
    <source>
        <dbReference type="ARBA" id="ARBA00004638"/>
    </source>
</evidence>
<dbReference type="PANTHER" id="PTHR11562:SF17">
    <property type="entry name" value="RE54080P-RELATED"/>
    <property type="match status" value="1"/>
</dbReference>
<dbReference type="Pfam" id="PF01545">
    <property type="entry name" value="Cation_efflux"/>
    <property type="match status" value="1"/>
</dbReference>
<dbReference type="InterPro" id="IPR050681">
    <property type="entry name" value="CDF/SLC30A"/>
</dbReference>
<dbReference type="InterPro" id="IPR027470">
    <property type="entry name" value="Cation_efflux_CTD"/>
</dbReference>
<evidence type="ECO:0000313" key="17">
    <source>
        <dbReference type="Proteomes" id="UP000887013"/>
    </source>
</evidence>
<dbReference type="GO" id="GO:0030658">
    <property type="term" value="C:transport vesicle membrane"/>
    <property type="evidence" value="ECO:0007669"/>
    <property type="project" value="UniProtKB-SubCell"/>
</dbReference>